<name>A0A521D125_9RHOB</name>
<gene>
    <name evidence="1" type="ORF">SAMN06265173_108107</name>
</gene>
<dbReference type="Proteomes" id="UP000316030">
    <property type="component" value="Unassembled WGS sequence"/>
</dbReference>
<dbReference type="OrthoDB" id="7871379at2"/>
<sequence>MAKSTITTVSQKIALDQVRDVQVSDIVADGAGGFVRSMKFFGEPSASAGPALVLEVLIQSEARADLDITTPALTF</sequence>
<evidence type="ECO:0000313" key="1">
    <source>
        <dbReference type="EMBL" id="SMO65378.1"/>
    </source>
</evidence>
<keyword evidence="2" id="KW-1185">Reference proteome</keyword>
<dbReference type="RefSeq" id="WP_142493024.1">
    <property type="nucleotide sequence ID" value="NZ_FXTO01000008.1"/>
</dbReference>
<accession>A0A521D125</accession>
<reference evidence="1 2" key="1">
    <citation type="submission" date="2017-05" db="EMBL/GenBank/DDBJ databases">
        <authorList>
            <person name="Varghese N."/>
            <person name="Submissions S."/>
        </authorList>
    </citation>
    <scope>NUCLEOTIDE SEQUENCE [LARGE SCALE GENOMIC DNA]</scope>
    <source>
        <strain evidence="1 2">DSM 29506</strain>
    </source>
</reference>
<dbReference type="AlphaFoldDB" id="A0A521D125"/>
<proteinExistence type="predicted"/>
<dbReference type="EMBL" id="FXTO01000008">
    <property type="protein sequence ID" value="SMO65378.1"/>
    <property type="molecule type" value="Genomic_DNA"/>
</dbReference>
<organism evidence="1 2">
    <name type="scientific">Thalassovita litoralis</name>
    <dbReference type="NCBI Taxonomy" id="1010611"/>
    <lineage>
        <taxon>Bacteria</taxon>
        <taxon>Pseudomonadati</taxon>
        <taxon>Pseudomonadota</taxon>
        <taxon>Alphaproteobacteria</taxon>
        <taxon>Rhodobacterales</taxon>
        <taxon>Roseobacteraceae</taxon>
        <taxon>Thalassovita</taxon>
    </lineage>
</organism>
<evidence type="ECO:0000313" key="2">
    <source>
        <dbReference type="Proteomes" id="UP000316030"/>
    </source>
</evidence>
<protein>
    <submittedName>
        <fullName evidence="1">Uncharacterized protein</fullName>
    </submittedName>
</protein>